<protein>
    <submittedName>
        <fullName evidence="1">Uncharacterized protein</fullName>
    </submittedName>
</protein>
<dbReference type="RefSeq" id="WP_091106078.1">
    <property type="nucleotide sequence ID" value="NZ_FOBF01000047.1"/>
</dbReference>
<evidence type="ECO:0000313" key="2">
    <source>
        <dbReference type="Proteomes" id="UP000198953"/>
    </source>
</evidence>
<dbReference type="STRING" id="46177.SAMN05660976_08500"/>
<keyword evidence="2" id="KW-1185">Reference proteome</keyword>
<dbReference type="AlphaFoldDB" id="A0A1H8K1Y6"/>
<reference evidence="1 2" key="1">
    <citation type="submission" date="2016-10" db="EMBL/GenBank/DDBJ databases">
        <authorList>
            <person name="de Groot N.N."/>
        </authorList>
    </citation>
    <scope>NUCLEOTIDE SEQUENCE [LARGE SCALE GENOMIC DNA]</scope>
    <source>
        <strain evidence="1 2">DSM 43357</strain>
    </source>
</reference>
<dbReference type="Proteomes" id="UP000198953">
    <property type="component" value="Unassembled WGS sequence"/>
</dbReference>
<evidence type="ECO:0000313" key="1">
    <source>
        <dbReference type="EMBL" id="SEN86805.1"/>
    </source>
</evidence>
<proteinExistence type="predicted"/>
<accession>A0A1H8K1Y6</accession>
<dbReference type="OrthoDB" id="4328210at2"/>
<organism evidence="1 2">
    <name type="scientific">Nonomuraea pusilla</name>
    <dbReference type="NCBI Taxonomy" id="46177"/>
    <lineage>
        <taxon>Bacteria</taxon>
        <taxon>Bacillati</taxon>
        <taxon>Actinomycetota</taxon>
        <taxon>Actinomycetes</taxon>
        <taxon>Streptosporangiales</taxon>
        <taxon>Streptosporangiaceae</taxon>
        <taxon>Nonomuraea</taxon>
    </lineage>
</organism>
<gene>
    <name evidence="1" type="ORF">SAMN05660976_08500</name>
</gene>
<dbReference type="EMBL" id="FOBF01000047">
    <property type="protein sequence ID" value="SEN86805.1"/>
    <property type="molecule type" value="Genomic_DNA"/>
</dbReference>
<sequence length="115" mass="12498">MRAVATEAFKAYYGMQPLDFPEGHEFSGDVAVYMLQTGAPVEPADDEARALLSAAEAQPPAPEEQDVPPIDGTINEVLAWVGDDQERAVQARDEESARDKPRSTLLAQLDEIIAD</sequence>
<name>A0A1H8K1Y6_9ACTN</name>